<organism evidence="2 3">
    <name type="scientific">Saccharopolyspora spinosa</name>
    <dbReference type="NCBI Taxonomy" id="60894"/>
    <lineage>
        <taxon>Bacteria</taxon>
        <taxon>Bacillati</taxon>
        <taxon>Actinomycetota</taxon>
        <taxon>Actinomycetes</taxon>
        <taxon>Pseudonocardiales</taxon>
        <taxon>Pseudonocardiaceae</taxon>
        <taxon>Saccharopolyspora</taxon>
    </lineage>
</organism>
<keyword evidence="3" id="KW-1185">Reference proteome</keyword>
<name>A0A2N3Y4F9_SACSN</name>
<dbReference type="Proteomes" id="UP000233786">
    <property type="component" value="Unassembled WGS sequence"/>
</dbReference>
<evidence type="ECO:0000256" key="1">
    <source>
        <dbReference type="SAM" id="MobiDB-lite"/>
    </source>
</evidence>
<evidence type="ECO:0000313" key="3">
    <source>
        <dbReference type="Proteomes" id="UP000233786"/>
    </source>
</evidence>
<proteinExistence type="predicted"/>
<evidence type="ECO:0000313" key="2">
    <source>
        <dbReference type="EMBL" id="PKW17797.1"/>
    </source>
</evidence>
<dbReference type="EMBL" id="PJNB01000001">
    <property type="protein sequence ID" value="PKW17797.1"/>
    <property type="molecule type" value="Genomic_DNA"/>
</dbReference>
<gene>
    <name evidence="2" type="ORF">A8926_5814</name>
</gene>
<feature type="region of interest" description="Disordered" evidence="1">
    <location>
        <begin position="165"/>
        <end position="213"/>
    </location>
</feature>
<sequence>MFLASLIRVVLDRPTPTVESSRGRVDGLWRALETVDGESLYGQRLLPALPALPALTALPVLPALTVLPVTAGAGGAGGDRRCEDVHRVRLGGENPQVPLKSNLRFQWNLRTVGVSHPDTPMPVDNLRNFNGNRGRARTCQDPQPGRSLFWTETCEPDMALAPTERHSRRYRNGPPPGQPAHTHLGNLPPTWPTCHPPSRPKLPKPDNSTLHTP</sequence>
<accession>A0A2N3Y4F9</accession>
<reference evidence="2" key="1">
    <citation type="submission" date="2017-12" db="EMBL/GenBank/DDBJ databases">
        <title>Sequencing the genomes of 1000 Actinobacteria strains.</title>
        <authorList>
            <person name="Klenk H.-P."/>
        </authorList>
    </citation>
    <scope>NUCLEOTIDE SEQUENCE [LARGE SCALE GENOMIC DNA]</scope>
    <source>
        <strain evidence="2">DSM 44228</strain>
    </source>
</reference>
<protein>
    <submittedName>
        <fullName evidence="2">Uncharacterized protein</fullName>
    </submittedName>
</protein>
<comment type="caution">
    <text evidence="2">The sequence shown here is derived from an EMBL/GenBank/DDBJ whole genome shotgun (WGS) entry which is preliminary data.</text>
</comment>
<dbReference type="AlphaFoldDB" id="A0A2N3Y4F9"/>
<feature type="compositionally biased region" description="Pro residues" evidence="1">
    <location>
        <begin position="189"/>
        <end position="200"/>
    </location>
</feature>